<sequence length="993" mass="101506">MTYSLILKKNWIALALLPIVGFAQVKVGDNPTVIDQSALLEMESSTQGFLPPRMTEAQMNAIVSPAEGLMVFCTDCMPKGLRLYDGTDWASLSPSGPETTVSMDCSINGFTGGDLIEGEALSGQTFSLTVANNSFTDASLNFATSDLTLSGVGGISVTSVSPASATLNGAGSSQLVTYTLGGTPASEGTLSVAVDIAGLLSCQESATVFDASTGGTGIVSSYGEPGCSAPAFSAELIQGVDATGTTLTLYADVTQAGAYSLSLTENGVTFAGSGTFAATGCQPIVLTATGTPTSSGTFTWTANTTPAGSATAEVLSPTTGGTGVVGSYGQPDCDAAAFSGALVEGVDATGTTLTLYANVTQTGTWSLSLTENGVAFSGSGTFAATGCQPIVLTASGTPMSSGTYTWTSNTMPVASATADVEDPSSGGTVIVSSYGEPDCDAPAFSAALTEGVDATGTTLTLYADVAQAGTYSLSLTENGVTFAGSGTFAATGCQPIVLTASGTPLADGSFTWTSSTTPEASATTDVLSESSNGTSVVSAYGGPGCSGGTGSITGTMTQGATVSGVTMELYAEVTQTGTWSLEATENGVTFSGSGTFAATGCQLITLTGSGTPAASGDFTWTTNSMPSGSAMADIDFDPTSFSVGSGSFSGRTCFDISLSNDNTNDCGNLASRLSQQSDFTDPETHTQSYTFTPSGTVSNVRFAYINTNGSVVTTISGGNTGNNISTPVVATVNYSTTLNTDALGLTAANPLTADIYVLYNDGASNNGTDRQLKITVEVKDCACCGAYVAPGVWKTFMCHNLGAANTNADPFTPSWEINGGYWQWGRKGPNPALWLNTNTANFAHGPTGPTESESNNAAITDWGGILLNNHSWQGGVKRPNDPCPAGFRVPSGDELYGLYTYNAQISVSDTWSSSVTNYTTGRMYGPSLFLPAAGQRDRNNGALIRRGEQGSYWSADVRLDDFNAFCLSVRESTVYAYTYQPRSFGFSIRCIAQ</sequence>
<dbReference type="RefSeq" id="WP_147169344.1">
    <property type="nucleotide sequence ID" value="NZ_VOOR01000066.1"/>
</dbReference>
<evidence type="ECO:0000313" key="2">
    <source>
        <dbReference type="Proteomes" id="UP000321580"/>
    </source>
</evidence>
<evidence type="ECO:0000313" key="1">
    <source>
        <dbReference type="EMBL" id="TXB61318.1"/>
    </source>
</evidence>
<organism evidence="1 2">
    <name type="scientific">Phaeodactylibacter luteus</name>
    <dbReference type="NCBI Taxonomy" id="1564516"/>
    <lineage>
        <taxon>Bacteria</taxon>
        <taxon>Pseudomonadati</taxon>
        <taxon>Bacteroidota</taxon>
        <taxon>Saprospiria</taxon>
        <taxon>Saprospirales</taxon>
        <taxon>Haliscomenobacteraceae</taxon>
        <taxon>Phaeodactylibacter</taxon>
    </lineage>
</organism>
<evidence type="ECO:0008006" key="3">
    <source>
        <dbReference type="Google" id="ProtNLM"/>
    </source>
</evidence>
<dbReference type="AlphaFoldDB" id="A0A5C6RFX2"/>
<proteinExistence type="predicted"/>
<accession>A0A5C6RFX2</accession>
<keyword evidence="2" id="KW-1185">Reference proteome</keyword>
<dbReference type="OrthoDB" id="1453974at2"/>
<comment type="caution">
    <text evidence="1">The sequence shown here is derived from an EMBL/GenBank/DDBJ whole genome shotgun (WGS) entry which is preliminary data.</text>
</comment>
<reference evidence="1 2" key="1">
    <citation type="submission" date="2019-08" db="EMBL/GenBank/DDBJ databases">
        <title>Genome of Phaeodactylibacter luteus.</title>
        <authorList>
            <person name="Bowman J.P."/>
        </authorList>
    </citation>
    <scope>NUCLEOTIDE SEQUENCE [LARGE SCALE GENOMIC DNA]</scope>
    <source>
        <strain evidence="1 2">KCTC 42180</strain>
    </source>
</reference>
<protein>
    <recommendedName>
        <fullName evidence="3">Fibrobacter succinogenes major paralogous domain-containing protein</fullName>
    </recommendedName>
</protein>
<dbReference type="EMBL" id="VOOR01000066">
    <property type="protein sequence ID" value="TXB61318.1"/>
    <property type="molecule type" value="Genomic_DNA"/>
</dbReference>
<dbReference type="Proteomes" id="UP000321580">
    <property type="component" value="Unassembled WGS sequence"/>
</dbReference>
<gene>
    <name evidence="1" type="ORF">FRY97_19730</name>
</gene>
<name>A0A5C6RFX2_9BACT</name>